<sequence length="247" mass="25893">MKFSVAALAAAGLFATFAASAAGTPADASAQIPGQGDALTSMLSTLEIGSPLPEMPDCADHRTPNGRDVTALCVELRGDGTMRQIGVPRDKRPAFMDGPHLVGFVDGNALVGVIIPTDGIRSQDAAMQSLSARYGKPFRQEQEDLRDKAGKSVKATHAGWMKKPLTVEFYAIPDDPSEGTIELLLPRARALMANRDAEVAKSLAPASAPAAKGGKVAEKVADKPVDKPAEKATDKKGPVKPIDPGKW</sequence>
<reference evidence="3 4" key="1">
    <citation type="submission" date="2018-05" db="EMBL/GenBank/DDBJ databases">
        <title>Genomic Encyclopedia of Type Strains, Phase IV (KMG-V): Genome sequencing to study the core and pangenomes of soil and plant-associated prokaryotes.</title>
        <authorList>
            <person name="Whitman W."/>
        </authorList>
    </citation>
    <scope>NUCLEOTIDE SEQUENCE [LARGE SCALE GENOMIC DNA]</scope>
    <source>
        <strain evidence="3 4">SLV-132</strain>
    </source>
</reference>
<protein>
    <submittedName>
        <fullName evidence="3">Uncharacterized protein</fullName>
    </submittedName>
</protein>
<feature type="compositionally biased region" description="Basic and acidic residues" evidence="1">
    <location>
        <begin position="215"/>
        <end position="247"/>
    </location>
</feature>
<gene>
    <name evidence="3" type="ORF">C7419_107140</name>
</gene>
<feature type="region of interest" description="Disordered" evidence="1">
    <location>
        <begin position="199"/>
        <end position="247"/>
    </location>
</feature>
<proteinExistence type="predicted"/>
<evidence type="ECO:0000256" key="2">
    <source>
        <dbReference type="SAM" id="SignalP"/>
    </source>
</evidence>
<dbReference type="EMBL" id="QGGT01000007">
    <property type="protein sequence ID" value="PWK32349.1"/>
    <property type="molecule type" value="Genomic_DNA"/>
</dbReference>
<feature type="signal peptide" evidence="2">
    <location>
        <begin position="1"/>
        <end position="21"/>
    </location>
</feature>
<evidence type="ECO:0000256" key="1">
    <source>
        <dbReference type="SAM" id="MobiDB-lite"/>
    </source>
</evidence>
<feature type="chain" id="PRO_5016288858" evidence="2">
    <location>
        <begin position="22"/>
        <end position="247"/>
    </location>
</feature>
<keyword evidence="2" id="KW-0732">Signal</keyword>
<comment type="caution">
    <text evidence="3">The sequence shown here is derived from an EMBL/GenBank/DDBJ whole genome shotgun (WGS) entry which is preliminary data.</text>
</comment>
<feature type="compositionally biased region" description="Low complexity" evidence="1">
    <location>
        <begin position="200"/>
        <end position="214"/>
    </location>
</feature>
<organism evidence="3 4">
    <name type="scientific">Cupriavidus plantarum</name>
    <dbReference type="NCBI Taxonomy" id="942865"/>
    <lineage>
        <taxon>Bacteria</taxon>
        <taxon>Pseudomonadati</taxon>
        <taxon>Pseudomonadota</taxon>
        <taxon>Betaproteobacteria</taxon>
        <taxon>Burkholderiales</taxon>
        <taxon>Burkholderiaceae</taxon>
        <taxon>Cupriavidus</taxon>
    </lineage>
</organism>
<dbReference type="AlphaFoldDB" id="A0A316EKV3"/>
<accession>A0A316EKV3</accession>
<name>A0A316EKV3_9BURK</name>
<evidence type="ECO:0000313" key="3">
    <source>
        <dbReference type="EMBL" id="PWK32349.1"/>
    </source>
</evidence>
<evidence type="ECO:0000313" key="4">
    <source>
        <dbReference type="Proteomes" id="UP000245754"/>
    </source>
</evidence>
<dbReference type="RefSeq" id="WP_109585179.1">
    <property type="nucleotide sequence ID" value="NZ_QGGT01000007.1"/>
</dbReference>
<dbReference type="Proteomes" id="UP000245754">
    <property type="component" value="Unassembled WGS sequence"/>
</dbReference>
<keyword evidence="4" id="KW-1185">Reference proteome</keyword>